<proteinExistence type="predicted"/>
<dbReference type="Proteomes" id="UP001500298">
    <property type="component" value="Unassembled WGS sequence"/>
</dbReference>
<protein>
    <submittedName>
        <fullName evidence="1">Uncharacterized protein</fullName>
    </submittedName>
</protein>
<comment type="caution">
    <text evidence="1">The sequence shown here is derived from an EMBL/GenBank/DDBJ whole genome shotgun (WGS) entry which is preliminary data.</text>
</comment>
<dbReference type="EMBL" id="BAABJX010000065">
    <property type="protein sequence ID" value="GAA4850772.1"/>
    <property type="molecule type" value="Genomic_DNA"/>
</dbReference>
<keyword evidence="2" id="KW-1185">Reference proteome</keyword>
<sequence>MALYQLHLTVVPRKGLLLKHGGIPDQVTVQIKDGCFYPMTEGYWSLLEVEPRGISHEIDRMVDRGNFGNDEFWLNWKTYTDKVDNDASLTINKETGKVEELYFRADLREVRLVFLMEMIELGRKYDWLFMDIKGNLVNPNWDEIKDLISKWNKVGFLKNASI</sequence>
<evidence type="ECO:0000313" key="1">
    <source>
        <dbReference type="EMBL" id="GAA4850772.1"/>
    </source>
</evidence>
<name>A0ABP9DN00_9BACT</name>
<reference evidence="2" key="1">
    <citation type="journal article" date="2019" name="Int. J. Syst. Evol. Microbiol.">
        <title>The Global Catalogue of Microorganisms (GCM) 10K type strain sequencing project: providing services to taxonomists for standard genome sequencing and annotation.</title>
        <authorList>
            <consortium name="The Broad Institute Genomics Platform"/>
            <consortium name="The Broad Institute Genome Sequencing Center for Infectious Disease"/>
            <person name="Wu L."/>
            <person name="Ma J."/>
        </authorList>
    </citation>
    <scope>NUCLEOTIDE SEQUENCE [LARGE SCALE GENOMIC DNA]</scope>
    <source>
        <strain evidence="2">JCM 18326</strain>
    </source>
</reference>
<gene>
    <name evidence="1" type="ORF">GCM10023331_39310</name>
</gene>
<evidence type="ECO:0000313" key="2">
    <source>
        <dbReference type="Proteomes" id="UP001500298"/>
    </source>
</evidence>
<dbReference type="RefSeq" id="WP_345374972.1">
    <property type="nucleotide sequence ID" value="NZ_BAABJX010000065.1"/>
</dbReference>
<accession>A0ABP9DN00</accession>
<organism evidence="1 2">
    <name type="scientific">Algivirga pacifica</name>
    <dbReference type="NCBI Taxonomy" id="1162670"/>
    <lineage>
        <taxon>Bacteria</taxon>
        <taxon>Pseudomonadati</taxon>
        <taxon>Bacteroidota</taxon>
        <taxon>Cytophagia</taxon>
        <taxon>Cytophagales</taxon>
        <taxon>Flammeovirgaceae</taxon>
        <taxon>Algivirga</taxon>
    </lineage>
</organism>